<evidence type="ECO:0000256" key="2">
    <source>
        <dbReference type="ARBA" id="ARBA00022723"/>
    </source>
</evidence>
<feature type="binding site" evidence="6">
    <location>
        <position position="135"/>
    </location>
    <ligand>
        <name>Fe cation</name>
        <dbReference type="ChEBI" id="CHEBI:24875"/>
        <note>catalytic</note>
    </ligand>
</feature>
<dbReference type="Gene3D" id="2.60.120.10">
    <property type="entry name" value="Jelly Rolls"/>
    <property type="match status" value="1"/>
</dbReference>
<dbReference type="EMBL" id="JAFREP010000033">
    <property type="protein sequence ID" value="MBO1322268.1"/>
    <property type="molecule type" value="Genomic_DNA"/>
</dbReference>
<organism evidence="7 8">
    <name type="scientific">Acanthopleuribacter pedis</name>
    <dbReference type="NCBI Taxonomy" id="442870"/>
    <lineage>
        <taxon>Bacteria</taxon>
        <taxon>Pseudomonadati</taxon>
        <taxon>Acidobacteriota</taxon>
        <taxon>Holophagae</taxon>
        <taxon>Acanthopleuribacterales</taxon>
        <taxon>Acanthopleuribacteraceae</taxon>
        <taxon>Acanthopleuribacter</taxon>
    </lineage>
</organism>
<dbReference type="PANTHER" id="PTHR12918:SF1">
    <property type="entry name" value="CYSTEINE DIOXYGENASE TYPE 1"/>
    <property type="match status" value="1"/>
</dbReference>
<dbReference type="InterPro" id="IPR011051">
    <property type="entry name" value="RmlC_Cupin_sf"/>
</dbReference>
<dbReference type="GO" id="GO:0008198">
    <property type="term" value="F:ferrous iron binding"/>
    <property type="evidence" value="ECO:0007669"/>
    <property type="project" value="TreeGrafter"/>
</dbReference>
<dbReference type="PANTHER" id="PTHR12918">
    <property type="entry name" value="CYSTEINE DIOXYGENASE"/>
    <property type="match status" value="1"/>
</dbReference>
<dbReference type="AlphaFoldDB" id="A0A8J7QPI0"/>
<proteinExistence type="inferred from homology"/>
<dbReference type="RefSeq" id="WP_207862239.1">
    <property type="nucleotide sequence ID" value="NZ_JAFREP010000033.1"/>
</dbReference>
<reference evidence="7" key="1">
    <citation type="submission" date="2021-03" db="EMBL/GenBank/DDBJ databases">
        <authorList>
            <person name="Wang G."/>
        </authorList>
    </citation>
    <scope>NUCLEOTIDE SEQUENCE</scope>
    <source>
        <strain evidence="7">KCTC 12899</strain>
    </source>
</reference>
<dbReference type="CDD" id="cd10548">
    <property type="entry name" value="cupin_CDO"/>
    <property type="match status" value="1"/>
</dbReference>
<dbReference type="InterPro" id="IPR014710">
    <property type="entry name" value="RmlC-like_jellyroll"/>
</dbReference>
<feature type="binding site" evidence="6">
    <location>
        <position position="82"/>
    </location>
    <ligand>
        <name>Fe cation</name>
        <dbReference type="ChEBI" id="CHEBI:24875"/>
        <note>catalytic</note>
    </ligand>
</feature>
<evidence type="ECO:0000313" key="7">
    <source>
        <dbReference type="EMBL" id="MBO1322268.1"/>
    </source>
</evidence>
<keyword evidence="4" id="KW-0560">Oxidoreductase</keyword>
<accession>A0A8J7QPI0</accession>
<evidence type="ECO:0000256" key="3">
    <source>
        <dbReference type="ARBA" id="ARBA00022964"/>
    </source>
</evidence>
<evidence type="ECO:0000256" key="6">
    <source>
        <dbReference type="PIRSR" id="PIRSR610300-51"/>
    </source>
</evidence>
<dbReference type="Proteomes" id="UP000664417">
    <property type="component" value="Unassembled WGS sequence"/>
</dbReference>
<keyword evidence="5 6" id="KW-0408">Iron</keyword>
<gene>
    <name evidence="7" type="ORF">J3U88_27595</name>
</gene>
<keyword evidence="2 6" id="KW-0479">Metal-binding</keyword>
<evidence type="ECO:0000256" key="5">
    <source>
        <dbReference type="ARBA" id="ARBA00023004"/>
    </source>
</evidence>
<evidence type="ECO:0000313" key="8">
    <source>
        <dbReference type="Proteomes" id="UP000664417"/>
    </source>
</evidence>
<name>A0A8J7QPI0_9BACT</name>
<dbReference type="SUPFAM" id="SSF51182">
    <property type="entry name" value="RmlC-like cupins"/>
    <property type="match status" value="1"/>
</dbReference>
<dbReference type="Pfam" id="PF05995">
    <property type="entry name" value="CDO_I"/>
    <property type="match status" value="1"/>
</dbReference>
<dbReference type="GO" id="GO:0016702">
    <property type="term" value="F:oxidoreductase activity, acting on single donors with incorporation of molecular oxygen, incorporation of two atoms of oxygen"/>
    <property type="evidence" value="ECO:0007669"/>
    <property type="project" value="InterPro"/>
</dbReference>
<evidence type="ECO:0000256" key="4">
    <source>
        <dbReference type="ARBA" id="ARBA00023002"/>
    </source>
</evidence>
<comment type="similarity">
    <text evidence="1">Belongs to the cysteine dioxygenase family.</text>
</comment>
<dbReference type="InterPro" id="IPR010300">
    <property type="entry name" value="CDO_1"/>
</dbReference>
<keyword evidence="8" id="KW-1185">Reference proteome</keyword>
<protein>
    <submittedName>
        <fullName evidence="7">Cysteine dioxygenase family protein</fullName>
    </submittedName>
</protein>
<sequence length="175" mass="19012">MKVATELDSITSLIDCCGSTTDLCIDSLTRILASLELGEDWLAEHLPNPLPESGYHRTLLHQAKCFEIVLATWPVGGGTLVHDHGSLNSQGVVKVLQGNLFNQIYALQEDGTVRPGERLIAETGSTVPVTHDLIHAMGHGGGHQGVAASLHVYFPWIVEVRYWDPKTGLPVENNL</sequence>
<comment type="caution">
    <text evidence="7">The sequence shown here is derived from an EMBL/GenBank/DDBJ whole genome shotgun (WGS) entry which is preliminary data.</text>
</comment>
<evidence type="ECO:0000256" key="1">
    <source>
        <dbReference type="ARBA" id="ARBA00006622"/>
    </source>
</evidence>
<keyword evidence="3 7" id="KW-0223">Dioxygenase</keyword>
<feature type="binding site" evidence="6">
    <location>
        <position position="84"/>
    </location>
    <ligand>
        <name>Fe cation</name>
        <dbReference type="ChEBI" id="CHEBI:24875"/>
        <note>catalytic</note>
    </ligand>
</feature>